<keyword evidence="8" id="KW-1185">Reference proteome</keyword>
<keyword evidence="2" id="KW-0479">Metal-binding</keyword>
<keyword evidence="4" id="KW-0408">Iron</keyword>
<dbReference type="SUPFAM" id="SSF55469">
    <property type="entry name" value="FMN-dependent nitroreductase-like"/>
    <property type="match status" value="1"/>
</dbReference>
<protein>
    <submittedName>
        <fullName evidence="7">Nitroreductase</fullName>
    </submittedName>
</protein>
<dbReference type="EMBL" id="CP014230">
    <property type="protein sequence ID" value="AMD93457.1"/>
    <property type="molecule type" value="Genomic_DNA"/>
</dbReference>
<organism evidence="7 8">
    <name type="scientific">Desulfomicrobium orale DSM 12838</name>
    <dbReference type="NCBI Taxonomy" id="888061"/>
    <lineage>
        <taxon>Bacteria</taxon>
        <taxon>Pseudomonadati</taxon>
        <taxon>Thermodesulfobacteriota</taxon>
        <taxon>Desulfovibrionia</taxon>
        <taxon>Desulfovibrionales</taxon>
        <taxon>Desulfomicrobiaceae</taxon>
        <taxon>Desulfomicrobium</taxon>
    </lineage>
</organism>
<feature type="domain" description="4Fe-4S ferredoxin-type" evidence="6">
    <location>
        <begin position="33"/>
        <end position="63"/>
    </location>
</feature>
<dbReference type="PANTHER" id="PTHR43673">
    <property type="entry name" value="NAD(P)H NITROREDUCTASE YDGI-RELATED"/>
    <property type="match status" value="1"/>
</dbReference>
<dbReference type="AlphaFoldDB" id="A0A0X8JRD2"/>
<keyword evidence="5" id="KW-0411">Iron-sulfur</keyword>
<evidence type="ECO:0000256" key="5">
    <source>
        <dbReference type="ARBA" id="ARBA00023014"/>
    </source>
</evidence>
<dbReference type="GO" id="GO:0016491">
    <property type="term" value="F:oxidoreductase activity"/>
    <property type="evidence" value="ECO:0007669"/>
    <property type="project" value="UniProtKB-KW"/>
</dbReference>
<evidence type="ECO:0000256" key="2">
    <source>
        <dbReference type="ARBA" id="ARBA00022723"/>
    </source>
</evidence>
<evidence type="ECO:0000256" key="4">
    <source>
        <dbReference type="ARBA" id="ARBA00023004"/>
    </source>
</evidence>
<dbReference type="PROSITE" id="PS00198">
    <property type="entry name" value="4FE4S_FER_1"/>
    <property type="match status" value="2"/>
</dbReference>
<dbReference type="CDD" id="cd02143">
    <property type="entry name" value="nitroreductase_FeS-like"/>
    <property type="match status" value="1"/>
</dbReference>
<dbReference type="Proteomes" id="UP000063964">
    <property type="component" value="Chromosome"/>
</dbReference>
<dbReference type="RefSeq" id="WP_066607013.1">
    <property type="nucleotide sequence ID" value="NZ_CP014230.1"/>
</dbReference>
<dbReference type="Gene3D" id="3.40.109.10">
    <property type="entry name" value="NADH Oxidase"/>
    <property type="match status" value="1"/>
</dbReference>
<name>A0A0X8JRD2_9BACT</name>
<dbReference type="GO" id="GO:0046872">
    <property type="term" value="F:metal ion binding"/>
    <property type="evidence" value="ECO:0007669"/>
    <property type="project" value="UniProtKB-KW"/>
</dbReference>
<keyword evidence="3" id="KW-0560">Oxidoreductase</keyword>
<evidence type="ECO:0000259" key="6">
    <source>
        <dbReference type="PROSITE" id="PS51379"/>
    </source>
</evidence>
<sequence>MLELIVDPDRCTQCGQCAEDCPVGVLEADGGPPRVLPHRENACIGCQHCLAVCPAAALSVFGLNPDHSPEVRPVSPEMVENLMRGRRSVRRYKKEAVPREIVDRLVSVVMYAPSGKNRRQVSFTLVDDPHVMDVVRSRTYECIRKAARENRLPEKMGFFARFADAWAKGGDPIFQHAPHMVIASEAVENPSAEANPFIALTYFELMAASLGLGTLWCGFARWALCDVAPEMLRLLGIPENHRSMYVMLFGYPAVRYARTVQRGISGVRRVALEK</sequence>
<feature type="domain" description="4Fe-4S ferredoxin-type" evidence="6">
    <location>
        <begin position="2"/>
        <end position="31"/>
    </location>
</feature>
<dbReference type="STRING" id="888061.AXF15_10345"/>
<gene>
    <name evidence="7" type="ORF">AXF15_10345</name>
</gene>
<dbReference type="SUPFAM" id="SSF54862">
    <property type="entry name" value="4Fe-4S ferredoxins"/>
    <property type="match status" value="1"/>
</dbReference>
<accession>A0A0X8JRD2</accession>
<reference evidence="8" key="1">
    <citation type="submission" date="2016-02" db="EMBL/GenBank/DDBJ databases">
        <authorList>
            <person name="Holder M.E."/>
            <person name="Ajami N.J."/>
            <person name="Petrosino J.F."/>
        </authorList>
    </citation>
    <scope>NUCLEOTIDE SEQUENCE [LARGE SCALE GENOMIC DNA]</scope>
    <source>
        <strain evidence="8">DSM 12838</strain>
    </source>
</reference>
<dbReference type="KEGG" id="doa:AXF15_10345"/>
<proteinExistence type="inferred from homology"/>
<comment type="similarity">
    <text evidence="1">Belongs to the nitroreductase family.</text>
</comment>
<dbReference type="OrthoDB" id="368873at2"/>
<dbReference type="InterPro" id="IPR017900">
    <property type="entry name" value="4Fe4S_Fe_S_CS"/>
</dbReference>
<dbReference type="Pfam" id="PF00881">
    <property type="entry name" value="Nitroreductase"/>
    <property type="match status" value="1"/>
</dbReference>
<dbReference type="InterPro" id="IPR000415">
    <property type="entry name" value="Nitroreductase-like"/>
</dbReference>
<dbReference type="InterPro" id="IPR029479">
    <property type="entry name" value="Nitroreductase"/>
</dbReference>
<dbReference type="InterPro" id="IPR017896">
    <property type="entry name" value="4Fe4S_Fe-S-bd"/>
</dbReference>
<evidence type="ECO:0000256" key="3">
    <source>
        <dbReference type="ARBA" id="ARBA00023002"/>
    </source>
</evidence>
<dbReference type="PROSITE" id="PS51379">
    <property type="entry name" value="4FE4S_FER_2"/>
    <property type="match status" value="2"/>
</dbReference>
<dbReference type="GO" id="GO:0051536">
    <property type="term" value="F:iron-sulfur cluster binding"/>
    <property type="evidence" value="ECO:0007669"/>
    <property type="project" value="UniProtKB-KW"/>
</dbReference>
<evidence type="ECO:0000313" key="8">
    <source>
        <dbReference type="Proteomes" id="UP000063964"/>
    </source>
</evidence>
<dbReference type="Pfam" id="PF14697">
    <property type="entry name" value="Fer4_21"/>
    <property type="match status" value="1"/>
</dbReference>
<dbReference type="Gene3D" id="3.30.70.20">
    <property type="match status" value="1"/>
</dbReference>
<dbReference type="PANTHER" id="PTHR43673:SF10">
    <property type="entry name" value="NADH DEHYDROGENASE_NAD(P)H NITROREDUCTASE XCC3605-RELATED"/>
    <property type="match status" value="1"/>
</dbReference>
<evidence type="ECO:0000256" key="1">
    <source>
        <dbReference type="ARBA" id="ARBA00007118"/>
    </source>
</evidence>
<evidence type="ECO:0000313" key="7">
    <source>
        <dbReference type="EMBL" id="AMD93457.1"/>
    </source>
</evidence>